<accession>A0A3Q0SPK7</accession>
<reference evidence="1" key="2">
    <citation type="submission" date="2025-09" db="UniProtKB">
        <authorList>
            <consortium name="Ensembl"/>
        </authorList>
    </citation>
    <scope>IDENTIFICATION</scope>
</reference>
<evidence type="ECO:0008006" key="3">
    <source>
        <dbReference type="Google" id="ProtNLM"/>
    </source>
</evidence>
<dbReference type="Gene3D" id="2.60.40.10">
    <property type="entry name" value="Immunoglobulins"/>
    <property type="match status" value="1"/>
</dbReference>
<organism evidence="1 2">
    <name type="scientific">Amphilophus citrinellus</name>
    <name type="common">Midas cichlid</name>
    <name type="synonym">Cichlasoma citrinellum</name>
    <dbReference type="NCBI Taxonomy" id="61819"/>
    <lineage>
        <taxon>Eukaryota</taxon>
        <taxon>Metazoa</taxon>
        <taxon>Chordata</taxon>
        <taxon>Craniata</taxon>
        <taxon>Vertebrata</taxon>
        <taxon>Euteleostomi</taxon>
        <taxon>Actinopterygii</taxon>
        <taxon>Neopterygii</taxon>
        <taxon>Teleostei</taxon>
        <taxon>Neoteleostei</taxon>
        <taxon>Acanthomorphata</taxon>
        <taxon>Ovalentaria</taxon>
        <taxon>Cichlomorphae</taxon>
        <taxon>Cichliformes</taxon>
        <taxon>Cichlidae</taxon>
        <taxon>New World cichlids</taxon>
        <taxon>Cichlasomatinae</taxon>
        <taxon>Heroini</taxon>
        <taxon>Amphilophus</taxon>
    </lineage>
</organism>
<dbReference type="Proteomes" id="UP000261340">
    <property type="component" value="Unplaced"/>
</dbReference>
<proteinExistence type="predicted"/>
<evidence type="ECO:0000313" key="1">
    <source>
        <dbReference type="Ensembl" id="ENSACIP00000025221.1"/>
    </source>
</evidence>
<dbReference type="STRING" id="61819.ENSACIP00000025221"/>
<dbReference type="AlphaFoldDB" id="A0A3Q0SPK7"/>
<dbReference type="Ensembl" id="ENSACIT00000025882.1">
    <property type="protein sequence ID" value="ENSACIP00000025221.1"/>
    <property type="gene ID" value="ENSACIG00000019538.1"/>
</dbReference>
<dbReference type="InterPro" id="IPR013783">
    <property type="entry name" value="Ig-like_fold"/>
</dbReference>
<evidence type="ECO:0000313" key="2">
    <source>
        <dbReference type="Proteomes" id="UP000261340"/>
    </source>
</evidence>
<reference evidence="1" key="1">
    <citation type="submission" date="2025-08" db="UniProtKB">
        <authorList>
            <consortium name="Ensembl"/>
        </authorList>
    </citation>
    <scope>IDENTIFICATION</scope>
</reference>
<sequence>AVPELGGFCLEVPLVPSRVQGGRGWAVGSKKSIYSIELMYYSKCKVRSELNTATGVLVVRNMTTGNTGVYSVEINNKVQSQVYQTMEIQEVPQLTVDLQPLACTQLKCGLKCHGVLANTKPVSYFWKKDDGGWELSGDKKELKKNINQLVLFIFCGFQH</sequence>
<name>A0A3Q0SPK7_AMPCI</name>
<dbReference type="GeneTree" id="ENSGT01020000233031"/>
<keyword evidence="2" id="KW-1185">Reference proteome</keyword>
<protein>
    <recommendedName>
        <fullName evidence="3">Ig-like domain-containing protein</fullName>
    </recommendedName>
</protein>